<feature type="chain" id="PRO_5015513962" evidence="1">
    <location>
        <begin position="28"/>
        <end position="137"/>
    </location>
</feature>
<keyword evidence="1" id="KW-0732">Signal</keyword>
<keyword evidence="3" id="KW-1185">Reference proteome</keyword>
<sequence length="137" mass="14825">MTRIFVKTHVRAVLVAFAALLGAGQLAAEPIVIDEETGEQIRINGLSDGAMETLRGGGRVIATTPGGRVVLKGEVFRPGIWTDPDGCQHWIMDDGIEGYMAPILTREGKPVCHRGYISREGQFVIRKSDLPPGSAER</sequence>
<evidence type="ECO:0000313" key="2">
    <source>
        <dbReference type="EMBL" id="PTX52154.1"/>
    </source>
</evidence>
<comment type="caution">
    <text evidence="2">The sequence shown here is derived from an EMBL/GenBank/DDBJ whole genome shotgun (WGS) entry which is preliminary data.</text>
</comment>
<dbReference type="Proteomes" id="UP000244069">
    <property type="component" value="Unassembled WGS sequence"/>
</dbReference>
<evidence type="ECO:0000256" key="1">
    <source>
        <dbReference type="SAM" id="SignalP"/>
    </source>
</evidence>
<dbReference type="EMBL" id="QBKN01000002">
    <property type="protein sequence ID" value="PTX52154.1"/>
    <property type="molecule type" value="Genomic_DNA"/>
</dbReference>
<protein>
    <submittedName>
        <fullName evidence="2">Uncharacterized protein</fullName>
    </submittedName>
</protein>
<dbReference type="AlphaFoldDB" id="A0A2T6B7X4"/>
<feature type="signal peptide" evidence="1">
    <location>
        <begin position="1"/>
        <end position="27"/>
    </location>
</feature>
<evidence type="ECO:0000313" key="3">
    <source>
        <dbReference type="Proteomes" id="UP000244069"/>
    </source>
</evidence>
<gene>
    <name evidence="2" type="ORF">C8N44_102201</name>
</gene>
<reference evidence="2 3" key="1">
    <citation type="submission" date="2018-04" db="EMBL/GenBank/DDBJ databases">
        <title>Genomic Encyclopedia of Archaeal and Bacterial Type Strains, Phase II (KMG-II): from individual species to whole genera.</title>
        <authorList>
            <person name="Goeker M."/>
        </authorList>
    </citation>
    <scope>NUCLEOTIDE SEQUENCE [LARGE SCALE GENOMIC DNA]</scope>
    <source>
        <strain evidence="2 3">DSM 29329</strain>
    </source>
</reference>
<accession>A0A2T6B7X4</accession>
<organism evidence="2 3">
    <name type="scientific">Allosediminivita pacifica</name>
    <dbReference type="NCBI Taxonomy" id="1267769"/>
    <lineage>
        <taxon>Bacteria</taxon>
        <taxon>Pseudomonadati</taxon>
        <taxon>Pseudomonadota</taxon>
        <taxon>Alphaproteobacteria</taxon>
        <taxon>Rhodobacterales</taxon>
        <taxon>Paracoccaceae</taxon>
        <taxon>Allosediminivita</taxon>
    </lineage>
</organism>
<proteinExistence type="predicted"/>
<dbReference type="RefSeq" id="WP_188758620.1">
    <property type="nucleotide sequence ID" value="NZ_BMEZ01000002.1"/>
</dbReference>
<name>A0A2T6B7X4_9RHOB</name>